<sequence>MDGQTVKQWLDRVTEWKESGKGEDSRPDDVDIVQLRSFLRELHEQLVKWGRPTLAMRNLPNVAQLLGHLCCNEVLKIQETDYQLVMQCVMALYVAQPNEPLEEKASKWAQSQVRHSVSYYKERNPCRGVADSIGCSSSGFNQTASLKLLESMVEDLNKIPTTRWNSSANCLVPCAQLSSNTLRDLSELCLPLVTSDKDVLPLVETLLSCHRNSTAEALSPAFLEAVTNNQCYFFLFRTALELSYEGRVSLWTRYLPALEREFLHLVQALVPLLPSSELRAKELMQSRDLPRACVENPSLLSGVETLMELLLQHTKGSAFTLSLMGLFRRCVRESRGTIPPSHQCLNRRPASDSLRNLLEADPQELPTNLLVLHINNLSNCLTQQATNPAGSLRAWLLLVSSQAWYRAVLKTTLLGPANTTPACLNVLAWYNLPLAPDRHQEYKDHLSDVITSVQGLCSKTVLQPQDLQYAFSSFRDQRHGSPLRNVFRPLLMLFVVYGNVTHHILQDIVGKAIGENQPSCLAKFTFLLDSIEFALSKDGSHSQKEHTQQPSGYQRRSATHALLLCGVCAEYQRERSVGAVRLPEDLHQNLMGRYNRIQKLAEIM</sequence>
<dbReference type="OMA" id="RWHHRAS"/>
<dbReference type="RefSeq" id="XP_038049610.1">
    <property type="nucleotide sequence ID" value="XM_038193682.1"/>
</dbReference>
<evidence type="ECO:0000313" key="1">
    <source>
        <dbReference type="EnsemblMetazoa" id="XP_038049610.1"/>
    </source>
</evidence>
<accession>A0A913ZF65</accession>
<dbReference type="GO" id="GO:0006289">
    <property type="term" value="P:nucleotide-excision repair"/>
    <property type="evidence" value="ECO:0007669"/>
    <property type="project" value="TreeGrafter"/>
</dbReference>
<dbReference type="CTD" id="2176"/>
<dbReference type="EnsemblMetazoa" id="XM_038193682.1">
    <property type="protein sequence ID" value="XP_038049610.1"/>
    <property type="gene ID" value="LOC119723134"/>
</dbReference>
<dbReference type="GO" id="GO:0043240">
    <property type="term" value="C:Fanconi anaemia nuclear complex"/>
    <property type="evidence" value="ECO:0007669"/>
    <property type="project" value="InterPro"/>
</dbReference>
<dbReference type="GO" id="GO:0036297">
    <property type="term" value="P:interstrand cross-link repair"/>
    <property type="evidence" value="ECO:0007669"/>
    <property type="project" value="InterPro"/>
</dbReference>
<dbReference type="Pfam" id="PF02106">
    <property type="entry name" value="Fanconi_C"/>
    <property type="match status" value="1"/>
</dbReference>
<dbReference type="GeneID" id="119723134"/>
<keyword evidence="2" id="KW-1185">Reference proteome</keyword>
<organism evidence="1 2">
    <name type="scientific">Patiria miniata</name>
    <name type="common">Bat star</name>
    <name type="synonym">Asterina miniata</name>
    <dbReference type="NCBI Taxonomy" id="46514"/>
    <lineage>
        <taxon>Eukaryota</taxon>
        <taxon>Metazoa</taxon>
        <taxon>Echinodermata</taxon>
        <taxon>Eleutherozoa</taxon>
        <taxon>Asterozoa</taxon>
        <taxon>Asteroidea</taxon>
        <taxon>Valvatacea</taxon>
        <taxon>Valvatida</taxon>
        <taxon>Asterinidae</taxon>
        <taxon>Patiria</taxon>
    </lineage>
</organism>
<evidence type="ECO:0000313" key="2">
    <source>
        <dbReference type="Proteomes" id="UP000887568"/>
    </source>
</evidence>
<dbReference type="OrthoDB" id="10046159at2759"/>
<dbReference type="GO" id="GO:0034599">
    <property type="term" value="P:cellular response to oxidative stress"/>
    <property type="evidence" value="ECO:0007669"/>
    <property type="project" value="TreeGrafter"/>
</dbReference>
<dbReference type="Proteomes" id="UP000887568">
    <property type="component" value="Unplaced"/>
</dbReference>
<dbReference type="AlphaFoldDB" id="A0A913ZF65"/>
<proteinExistence type="predicted"/>
<reference evidence="1" key="1">
    <citation type="submission" date="2022-11" db="UniProtKB">
        <authorList>
            <consortium name="EnsemblMetazoa"/>
        </authorList>
    </citation>
    <scope>IDENTIFICATION</scope>
</reference>
<protein>
    <submittedName>
        <fullName evidence="1">Uncharacterized protein</fullName>
    </submittedName>
</protein>
<dbReference type="PANTHER" id="PTHR16798:SF0">
    <property type="entry name" value="FANCONI ANEMIA GROUP C PROTEIN"/>
    <property type="match status" value="1"/>
</dbReference>
<name>A0A913ZF65_PATMI</name>
<dbReference type="InterPro" id="IPR000686">
    <property type="entry name" value="FANCC"/>
</dbReference>
<dbReference type="PANTHER" id="PTHR16798">
    <property type="entry name" value="FANCONI ANEMIA GROUP C PROTEIN FANCC"/>
    <property type="match status" value="1"/>
</dbReference>